<protein>
    <submittedName>
        <fullName evidence="3">Uncharacterized protein</fullName>
    </submittedName>
</protein>
<dbReference type="Proteomes" id="UP000178534">
    <property type="component" value="Unassembled WGS sequence"/>
</dbReference>
<evidence type="ECO:0000256" key="2">
    <source>
        <dbReference type="SAM" id="Phobius"/>
    </source>
</evidence>
<name>A0A1G2DDC1_9BACT</name>
<feature type="region of interest" description="Disordered" evidence="1">
    <location>
        <begin position="1"/>
        <end position="32"/>
    </location>
</feature>
<dbReference type="STRING" id="1798665.A2942_00760"/>
<keyword evidence="2" id="KW-0812">Transmembrane</keyword>
<proteinExistence type="predicted"/>
<feature type="transmembrane region" description="Helical" evidence="2">
    <location>
        <begin position="77"/>
        <end position="95"/>
    </location>
</feature>
<feature type="transmembrane region" description="Helical" evidence="2">
    <location>
        <begin position="131"/>
        <end position="158"/>
    </location>
</feature>
<sequence length="196" mass="20010">MASALTATNRLGGGNNVGEQKDIGAAPEQDTESGKLPKLGGIYWWLLLGLMIASDIVSALANLLVLLGLGIAGEGSIVTLGIGAIVALPVGFSIAAMGWVVGVLVSFNAFMFSTGYYLFNKVSLLGARKLATMGVSVIIEFIPLANALPMLTIAFLIITFTENAKRGSSILGSVVQGAITKTGLVGAVAGKVLSKA</sequence>
<reference evidence="3 4" key="1">
    <citation type="journal article" date="2016" name="Nat. Commun.">
        <title>Thousands of microbial genomes shed light on interconnected biogeochemical processes in an aquifer system.</title>
        <authorList>
            <person name="Anantharaman K."/>
            <person name="Brown C.T."/>
            <person name="Hug L.A."/>
            <person name="Sharon I."/>
            <person name="Castelle C.J."/>
            <person name="Probst A.J."/>
            <person name="Thomas B.C."/>
            <person name="Singh A."/>
            <person name="Wilkins M.J."/>
            <person name="Karaoz U."/>
            <person name="Brodie E.L."/>
            <person name="Williams K.H."/>
            <person name="Hubbard S.S."/>
            <person name="Banfield J.F."/>
        </authorList>
    </citation>
    <scope>NUCLEOTIDE SEQUENCE [LARGE SCALE GENOMIC DNA]</scope>
</reference>
<evidence type="ECO:0000256" key="1">
    <source>
        <dbReference type="SAM" id="MobiDB-lite"/>
    </source>
</evidence>
<gene>
    <name evidence="3" type="ORF">A2942_00760</name>
</gene>
<accession>A0A1G2DDC1</accession>
<dbReference type="AlphaFoldDB" id="A0A1G2DDC1"/>
<feature type="transmembrane region" description="Helical" evidence="2">
    <location>
        <begin position="101"/>
        <end position="119"/>
    </location>
</feature>
<keyword evidence="2" id="KW-1133">Transmembrane helix</keyword>
<dbReference type="EMBL" id="MHLP01000036">
    <property type="protein sequence ID" value="OGZ11533.1"/>
    <property type="molecule type" value="Genomic_DNA"/>
</dbReference>
<keyword evidence="2" id="KW-0472">Membrane</keyword>
<evidence type="ECO:0000313" key="4">
    <source>
        <dbReference type="Proteomes" id="UP000178534"/>
    </source>
</evidence>
<organism evidence="3 4">
    <name type="scientific">Candidatus Lloydbacteria bacterium RIFCSPLOWO2_01_FULL_50_20</name>
    <dbReference type="NCBI Taxonomy" id="1798665"/>
    <lineage>
        <taxon>Bacteria</taxon>
        <taxon>Candidatus Lloydiibacteriota</taxon>
    </lineage>
</organism>
<comment type="caution">
    <text evidence="3">The sequence shown here is derived from an EMBL/GenBank/DDBJ whole genome shotgun (WGS) entry which is preliminary data.</text>
</comment>
<evidence type="ECO:0000313" key="3">
    <source>
        <dbReference type="EMBL" id="OGZ11533.1"/>
    </source>
</evidence>
<feature type="transmembrane region" description="Helical" evidence="2">
    <location>
        <begin position="42"/>
        <end position="65"/>
    </location>
</feature>